<dbReference type="GO" id="GO:0055085">
    <property type="term" value="P:transmembrane transport"/>
    <property type="evidence" value="ECO:0007669"/>
    <property type="project" value="InterPro"/>
</dbReference>
<evidence type="ECO:0000313" key="8">
    <source>
        <dbReference type="EMBL" id="SDO96807.1"/>
    </source>
</evidence>
<gene>
    <name evidence="8" type="ORF">SAMN04515671_2512</name>
</gene>
<dbReference type="InterPro" id="IPR000515">
    <property type="entry name" value="MetI-like"/>
</dbReference>
<evidence type="ECO:0000259" key="7">
    <source>
        <dbReference type="PROSITE" id="PS50928"/>
    </source>
</evidence>
<proteinExistence type="inferred from homology"/>
<sequence>MNDLWNYLTTSANWHDNGGDTGLWTDIVQHLTYSFIAVLIAAVVAFPVGMAIGHTGRGRAVVVGAVNASRALPTFGLIVLLYVILSPHFHGHSNTVFILPVEIVLVLLAIPPILSNTYAGIQQVEPAIKDAAKGMGMTGGQVLLRVELPNALPLIISGLRSAILQVIATATVGAYIGLGGLGHPIYNGFQSGPFQDTPDSHTATGQLLAGAVLVALLALVVDLIVATIQRYVTSRGITARYKRSHLRAPVVAVP</sequence>
<evidence type="ECO:0000256" key="6">
    <source>
        <dbReference type="RuleBase" id="RU363032"/>
    </source>
</evidence>
<dbReference type="STRING" id="1090615.SAMN04515671_2512"/>
<keyword evidence="3 6" id="KW-0812">Transmembrane</keyword>
<protein>
    <submittedName>
        <fullName evidence="8">Osmoprotectant transport system permease protein</fullName>
    </submittedName>
</protein>
<dbReference type="RefSeq" id="WP_197676155.1">
    <property type="nucleotide sequence ID" value="NZ_LT629710.1"/>
</dbReference>
<dbReference type="SUPFAM" id="SSF161098">
    <property type="entry name" value="MetI-like"/>
    <property type="match status" value="1"/>
</dbReference>
<evidence type="ECO:0000256" key="2">
    <source>
        <dbReference type="ARBA" id="ARBA00022448"/>
    </source>
</evidence>
<dbReference type="Pfam" id="PF00528">
    <property type="entry name" value="BPD_transp_1"/>
    <property type="match status" value="1"/>
</dbReference>
<feature type="transmembrane region" description="Helical" evidence="6">
    <location>
        <begin position="206"/>
        <end position="225"/>
    </location>
</feature>
<comment type="subcellular location">
    <subcellularLocation>
        <location evidence="6">Cell membrane</location>
        <topology evidence="6">Multi-pass membrane protein</topology>
    </subcellularLocation>
    <subcellularLocation>
        <location evidence="1">Membrane</location>
        <topology evidence="1">Multi-pass membrane protein</topology>
    </subcellularLocation>
</comment>
<name>A0A1H0NVM4_9ACTN</name>
<dbReference type="AlphaFoldDB" id="A0A1H0NVM4"/>
<evidence type="ECO:0000256" key="4">
    <source>
        <dbReference type="ARBA" id="ARBA00022989"/>
    </source>
</evidence>
<keyword evidence="4 6" id="KW-1133">Transmembrane helix</keyword>
<dbReference type="InterPro" id="IPR035906">
    <property type="entry name" value="MetI-like_sf"/>
</dbReference>
<reference evidence="8 9" key="1">
    <citation type="submission" date="2016-10" db="EMBL/GenBank/DDBJ databases">
        <authorList>
            <person name="de Groot N.N."/>
        </authorList>
    </citation>
    <scope>NUCLEOTIDE SEQUENCE [LARGE SCALE GENOMIC DNA]</scope>
    <source>
        <strain evidence="9">P4-7,KCTC 19426,CECT 7604</strain>
    </source>
</reference>
<keyword evidence="5 6" id="KW-0472">Membrane</keyword>
<dbReference type="Gene3D" id="1.10.3720.10">
    <property type="entry name" value="MetI-like"/>
    <property type="match status" value="1"/>
</dbReference>
<feature type="transmembrane region" description="Helical" evidence="6">
    <location>
        <begin position="97"/>
        <end position="114"/>
    </location>
</feature>
<evidence type="ECO:0000313" key="9">
    <source>
        <dbReference type="Proteomes" id="UP000198741"/>
    </source>
</evidence>
<dbReference type="GO" id="GO:0031460">
    <property type="term" value="P:glycine betaine transport"/>
    <property type="evidence" value="ECO:0007669"/>
    <property type="project" value="TreeGrafter"/>
</dbReference>
<evidence type="ECO:0000256" key="5">
    <source>
        <dbReference type="ARBA" id="ARBA00023136"/>
    </source>
</evidence>
<feature type="domain" description="ABC transmembrane type-1" evidence="7">
    <location>
        <begin position="27"/>
        <end position="225"/>
    </location>
</feature>
<dbReference type="EMBL" id="LT629710">
    <property type="protein sequence ID" value="SDO96807.1"/>
    <property type="molecule type" value="Genomic_DNA"/>
</dbReference>
<feature type="transmembrane region" description="Helical" evidence="6">
    <location>
        <begin position="60"/>
        <end position="85"/>
    </location>
</feature>
<organism evidence="8 9">
    <name type="scientific">Nakamurella panacisegetis</name>
    <dbReference type="NCBI Taxonomy" id="1090615"/>
    <lineage>
        <taxon>Bacteria</taxon>
        <taxon>Bacillati</taxon>
        <taxon>Actinomycetota</taxon>
        <taxon>Actinomycetes</taxon>
        <taxon>Nakamurellales</taxon>
        <taxon>Nakamurellaceae</taxon>
        <taxon>Nakamurella</taxon>
    </lineage>
</organism>
<dbReference type="CDD" id="cd06261">
    <property type="entry name" value="TM_PBP2"/>
    <property type="match status" value="1"/>
</dbReference>
<dbReference type="InterPro" id="IPR051204">
    <property type="entry name" value="ABC_transp_perm/SBD"/>
</dbReference>
<feature type="transmembrane region" description="Helical" evidence="6">
    <location>
        <begin position="31"/>
        <end position="53"/>
    </location>
</feature>
<accession>A0A1H0NVM4</accession>
<dbReference type="Proteomes" id="UP000198741">
    <property type="component" value="Chromosome I"/>
</dbReference>
<keyword evidence="9" id="KW-1185">Reference proteome</keyword>
<comment type="similarity">
    <text evidence="6">Belongs to the binding-protein-dependent transport system permease family.</text>
</comment>
<dbReference type="GO" id="GO:0005886">
    <property type="term" value="C:plasma membrane"/>
    <property type="evidence" value="ECO:0007669"/>
    <property type="project" value="UniProtKB-SubCell"/>
</dbReference>
<dbReference type="PANTHER" id="PTHR30177:SF33">
    <property type="entry name" value="POSSIBLE OSMOPROTECTANT (GLYCINE BETAINE_CARNITINE_CHOLINE_L-PROLINE) TRANSPORT INTEGRAL MEMBRANE PROTEIN ABC TRANSPORTER PROZ"/>
    <property type="match status" value="1"/>
</dbReference>
<evidence type="ECO:0000256" key="1">
    <source>
        <dbReference type="ARBA" id="ARBA00004141"/>
    </source>
</evidence>
<dbReference type="PROSITE" id="PS50928">
    <property type="entry name" value="ABC_TM1"/>
    <property type="match status" value="1"/>
</dbReference>
<dbReference type="PANTHER" id="PTHR30177">
    <property type="entry name" value="GLYCINE BETAINE/L-PROLINE TRANSPORT SYSTEM PERMEASE PROTEIN PROW"/>
    <property type="match status" value="1"/>
</dbReference>
<evidence type="ECO:0000256" key="3">
    <source>
        <dbReference type="ARBA" id="ARBA00022692"/>
    </source>
</evidence>
<keyword evidence="2 6" id="KW-0813">Transport</keyword>
<feature type="transmembrane region" description="Helical" evidence="6">
    <location>
        <begin position="162"/>
        <end position="186"/>
    </location>
</feature>